<keyword evidence="2" id="KW-1185">Reference proteome</keyword>
<proteinExistence type="predicted"/>
<evidence type="ECO:0000313" key="1">
    <source>
        <dbReference type="EMBL" id="KAK3220500.1"/>
    </source>
</evidence>
<sequence length="248" mass="28196">MALEEVFSEEEVWAAVTAYGGNKVPGPDGLNLNFVKANWEIYPGISWGLVVKLDFEKAYDSVDHSFLDEVMKDIGFGERWGFWVQSCISTPMLSVLVNGSPMEEFALEKDDTMFFLEPNMEYLVNTKRILRCFEISSGLKINFHKSCVVKVGKKVAREEDWEAAIKCKKETLPISYLGLPLGARPNSKCFWDSVLLRIEKRLAPWKKKFLSKGGRLVLIKAVLSSFPTYFMSIFKVPVNVAQSIEKCR</sequence>
<gene>
    <name evidence="1" type="ORF">Dsin_014470</name>
</gene>
<comment type="caution">
    <text evidence="1">The sequence shown here is derived from an EMBL/GenBank/DDBJ whole genome shotgun (WGS) entry which is preliminary data.</text>
</comment>
<name>A0AAE0AMZ0_9ROSI</name>
<dbReference type="Proteomes" id="UP001281410">
    <property type="component" value="Unassembled WGS sequence"/>
</dbReference>
<reference evidence="1" key="1">
    <citation type="journal article" date="2023" name="Plant J.">
        <title>Genome sequences and population genomics provide insights into the demographic history, inbreeding, and mutation load of two 'living fossil' tree species of Dipteronia.</title>
        <authorList>
            <person name="Feng Y."/>
            <person name="Comes H.P."/>
            <person name="Chen J."/>
            <person name="Zhu S."/>
            <person name="Lu R."/>
            <person name="Zhang X."/>
            <person name="Li P."/>
            <person name="Qiu J."/>
            <person name="Olsen K.M."/>
            <person name="Qiu Y."/>
        </authorList>
    </citation>
    <scope>NUCLEOTIDE SEQUENCE</scope>
    <source>
        <strain evidence="1">NBL</strain>
    </source>
</reference>
<dbReference type="AlphaFoldDB" id="A0AAE0AMZ0"/>
<evidence type="ECO:0000313" key="2">
    <source>
        <dbReference type="Proteomes" id="UP001281410"/>
    </source>
</evidence>
<dbReference type="PANTHER" id="PTHR33116:SF75">
    <property type="entry name" value="RIBONUCLEASE H PROTEIN"/>
    <property type="match status" value="1"/>
</dbReference>
<dbReference type="EMBL" id="JANJYJ010000004">
    <property type="protein sequence ID" value="KAK3220500.1"/>
    <property type="molecule type" value="Genomic_DNA"/>
</dbReference>
<evidence type="ECO:0008006" key="3">
    <source>
        <dbReference type="Google" id="ProtNLM"/>
    </source>
</evidence>
<organism evidence="1 2">
    <name type="scientific">Dipteronia sinensis</name>
    <dbReference type="NCBI Taxonomy" id="43782"/>
    <lineage>
        <taxon>Eukaryota</taxon>
        <taxon>Viridiplantae</taxon>
        <taxon>Streptophyta</taxon>
        <taxon>Embryophyta</taxon>
        <taxon>Tracheophyta</taxon>
        <taxon>Spermatophyta</taxon>
        <taxon>Magnoliopsida</taxon>
        <taxon>eudicotyledons</taxon>
        <taxon>Gunneridae</taxon>
        <taxon>Pentapetalae</taxon>
        <taxon>rosids</taxon>
        <taxon>malvids</taxon>
        <taxon>Sapindales</taxon>
        <taxon>Sapindaceae</taxon>
        <taxon>Hippocastanoideae</taxon>
        <taxon>Acereae</taxon>
        <taxon>Dipteronia</taxon>
    </lineage>
</organism>
<accession>A0AAE0AMZ0</accession>
<protein>
    <recommendedName>
        <fullName evidence="3">Reverse transcriptase domain-containing protein</fullName>
    </recommendedName>
</protein>
<dbReference type="PANTHER" id="PTHR33116">
    <property type="entry name" value="REVERSE TRANSCRIPTASE ZINC-BINDING DOMAIN-CONTAINING PROTEIN-RELATED-RELATED"/>
    <property type="match status" value="1"/>
</dbReference>